<dbReference type="AlphaFoldDB" id="A0A4Y9R742"/>
<accession>A0A4Y9R742</accession>
<feature type="transmembrane region" description="Helical" evidence="1">
    <location>
        <begin position="179"/>
        <end position="199"/>
    </location>
</feature>
<feature type="transmembrane region" description="Helical" evidence="1">
    <location>
        <begin position="151"/>
        <end position="173"/>
    </location>
</feature>
<dbReference type="PANTHER" id="PTHR34821:SF2">
    <property type="entry name" value="INNER MEMBRANE PROTEIN YDCZ"/>
    <property type="match status" value="1"/>
</dbReference>
<evidence type="ECO:0000313" key="2">
    <source>
        <dbReference type="EMBL" id="TFV99958.1"/>
    </source>
</evidence>
<feature type="transmembrane region" description="Helical" evidence="1">
    <location>
        <begin position="21"/>
        <end position="42"/>
    </location>
</feature>
<organism evidence="2 3">
    <name type="scientific">Orlajensenia leifsoniae</name>
    <dbReference type="NCBI Taxonomy" id="2561933"/>
    <lineage>
        <taxon>Bacteria</taxon>
        <taxon>Bacillati</taxon>
        <taxon>Actinomycetota</taxon>
        <taxon>Actinomycetes</taxon>
        <taxon>Micrococcales</taxon>
        <taxon>Microbacteriaceae</taxon>
        <taxon>Orlajensenia</taxon>
    </lineage>
</organism>
<proteinExistence type="predicted"/>
<name>A0A4Y9R742_9MICO</name>
<sequence>MTQQDAPAATDAPHEAPARSAVIGAVACAVVAGVLVAVQSRINGELGQQLGDGFAAALISFGSGLVILLIALAFWRPGRAGFRRVPAALRDGRLRWWMLFGGAAGAFLVLSQGLTAAVLGVALFSVATVAGQSISGLLVDRTTLVSGGPRHLTVPRVVGAGLAILAVVVSVATQLNGDAPFWMLVLPFLAGLGLGWQQAVNGRVRESAESALTATVGNFAVGTVVLLIAFVVHAVAVGWPQSLPSEPWLYLGGAIGCVFIAAAAVLVRITGTLVLSLAMIAGQLVAAIAIDTMLPGHAGSLAVSTVVGTALALAAVVVAGVNWRQFRRAA</sequence>
<feature type="transmembrane region" description="Helical" evidence="1">
    <location>
        <begin position="274"/>
        <end position="294"/>
    </location>
</feature>
<gene>
    <name evidence="2" type="ORF">E4M00_01810</name>
</gene>
<dbReference type="SUPFAM" id="SSF103473">
    <property type="entry name" value="MFS general substrate transporter"/>
    <property type="match status" value="1"/>
</dbReference>
<protein>
    <submittedName>
        <fullName evidence="2">DMT family transporter</fullName>
    </submittedName>
</protein>
<keyword evidence="3" id="KW-1185">Reference proteome</keyword>
<feature type="transmembrane region" description="Helical" evidence="1">
    <location>
        <begin position="211"/>
        <end position="236"/>
    </location>
</feature>
<feature type="transmembrane region" description="Helical" evidence="1">
    <location>
        <begin position="54"/>
        <end position="75"/>
    </location>
</feature>
<dbReference type="InterPro" id="IPR006750">
    <property type="entry name" value="YdcZ"/>
</dbReference>
<feature type="transmembrane region" description="Helical" evidence="1">
    <location>
        <begin position="300"/>
        <end position="323"/>
    </location>
</feature>
<dbReference type="Proteomes" id="UP000298127">
    <property type="component" value="Unassembled WGS sequence"/>
</dbReference>
<keyword evidence="1" id="KW-0812">Transmembrane</keyword>
<dbReference type="GO" id="GO:0005886">
    <property type="term" value="C:plasma membrane"/>
    <property type="evidence" value="ECO:0007669"/>
    <property type="project" value="TreeGrafter"/>
</dbReference>
<dbReference type="InterPro" id="IPR036259">
    <property type="entry name" value="MFS_trans_sf"/>
</dbReference>
<feature type="transmembrane region" description="Helical" evidence="1">
    <location>
        <begin position="120"/>
        <end position="139"/>
    </location>
</feature>
<feature type="transmembrane region" description="Helical" evidence="1">
    <location>
        <begin position="248"/>
        <end position="267"/>
    </location>
</feature>
<keyword evidence="1" id="KW-0472">Membrane</keyword>
<feature type="transmembrane region" description="Helical" evidence="1">
    <location>
        <begin position="96"/>
        <end position="114"/>
    </location>
</feature>
<evidence type="ECO:0000313" key="3">
    <source>
        <dbReference type="Proteomes" id="UP000298127"/>
    </source>
</evidence>
<reference evidence="2 3" key="1">
    <citation type="journal article" date="2018" name="J. Microbiol.">
        <title>Leifsonia flava sp. nov., a novel actinobacterium isolated from the rhizosphere of Aquilegia viridiflora.</title>
        <authorList>
            <person name="Cai Y."/>
            <person name="Tao W.Z."/>
            <person name="Ma Y.J."/>
            <person name="Cheng J."/>
            <person name="Zhang M.Y."/>
            <person name="Zhang Y.X."/>
        </authorList>
    </citation>
    <scope>NUCLEOTIDE SEQUENCE [LARGE SCALE GENOMIC DNA]</scope>
    <source>
        <strain evidence="2 3">SYP-B2174</strain>
    </source>
</reference>
<dbReference type="Pfam" id="PF04657">
    <property type="entry name" value="DMT_YdcZ"/>
    <property type="match status" value="2"/>
</dbReference>
<dbReference type="PANTHER" id="PTHR34821">
    <property type="entry name" value="INNER MEMBRANE PROTEIN YDCZ"/>
    <property type="match status" value="1"/>
</dbReference>
<comment type="caution">
    <text evidence="2">The sequence shown here is derived from an EMBL/GenBank/DDBJ whole genome shotgun (WGS) entry which is preliminary data.</text>
</comment>
<evidence type="ECO:0000256" key="1">
    <source>
        <dbReference type="SAM" id="Phobius"/>
    </source>
</evidence>
<dbReference type="RefSeq" id="WP_135118846.1">
    <property type="nucleotide sequence ID" value="NZ_SPQZ01000001.1"/>
</dbReference>
<keyword evidence="1" id="KW-1133">Transmembrane helix</keyword>
<dbReference type="EMBL" id="SPQZ01000001">
    <property type="protein sequence ID" value="TFV99958.1"/>
    <property type="molecule type" value="Genomic_DNA"/>
</dbReference>